<dbReference type="OrthoDB" id="8479236at2"/>
<evidence type="ECO:0000313" key="2">
    <source>
        <dbReference type="EMBL" id="MXO56226.1"/>
    </source>
</evidence>
<protein>
    <recommendedName>
        <fullName evidence="1">ApeA N-terminal domain-containing protein</fullName>
    </recommendedName>
</protein>
<comment type="caution">
    <text evidence="2">The sequence shown here is derived from an EMBL/GenBank/DDBJ whole genome shotgun (WGS) entry which is preliminary data.</text>
</comment>
<dbReference type="RefSeq" id="WP_160597448.1">
    <property type="nucleotide sequence ID" value="NZ_WTYS01000001.1"/>
</dbReference>
<evidence type="ECO:0000313" key="3">
    <source>
        <dbReference type="Proteomes" id="UP000468943"/>
    </source>
</evidence>
<proteinExistence type="predicted"/>
<dbReference type="Proteomes" id="UP000468943">
    <property type="component" value="Unassembled WGS sequence"/>
</dbReference>
<name>A0A6I4SM46_9SPHN</name>
<gene>
    <name evidence="2" type="ORF">GRI36_04960</name>
</gene>
<dbReference type="AlphaFoldDB" id="A0A6I4SM46"/>
<dbReference type="Pfam" id="PF18862">
    <property type="entry name" value="ApeA_NTD1"/>
    <property type="match status" value="1"/>
</dbReference>
<evidence type="ECO:0000259" key="1">
    <source>
        <dbReference type="Pfam" id="PF18862"/>
    </source>
</evidence>
<feature type="domain" description="ApeA N-terminal" evidence="1">
    <location>
        <begin position="49"/>
        <end position="305"/>
    </location>
</feature>
<dbReference type="EMBL" id="WTYS01000001">
    <property type="protein sequence ID" value="MXO56226.1"/>
    <property type="molecule type" value="Genomic_DNA"/>
</dbReference>
<keyword evidence="3" id="KW-1185">Reference proteome</keyword>
<dbReference type="InterPro" id="IPR041223">
    <property type="entry name" value="ApeA_NTD"/>
</dbReference>
<accession>A0A6I4SM46</accession>
<organism evidence="2 3">
    <name type="scientific">Pontixanthobacter gangjinensis</name>
    <dbReference type="NCBI Taxonomy" id="1028742"/>
    <lineage>
        <taxon>Bacteria</taxon>
        <taxon>Pseudomonadati</taxon>
        <taxon>Pseudomonadota</taxon>
        <taxon>Alphaproteobacteria</taxon>
        <taxon>Sphingomonadales</taxon>
        <taxon>Erythrobacteraceae</taxon>
        <taxon>Pontixanthobacter</taxon>
    </lineage>
</organism>
<reference evidence="2 3" key="1">
    <citation type="submission" date="2019-12" db="EMBL/GenBank/DDBJ databases">
        <title>Genomic-based taxomic classification of the family Erythrobacteraceae.</title>
        <authorList>
            <person name="Xu L."/>
        </authorList>
    </citation>
    <scope>NUCLEOTIDE SEQUENCE [LARGE SCALE GENOMIC DNA]</scope>
    <source>
        <strain evidence="2 3">JCM 17802</strain>
    </source>
</reference>
<sequence>MRSFKQIEADYQFTPIRANVGSLAGYLHLGGPETKVVLNSTDFHHFDDDENGWFDLELRDHRGFQILLHNALSQSQSMPGSVGGKSAGSYTSSIFPNTVIFGTENLRNDKSLHHMSFELEAAENFFVYDTIEWRSMHGQKDKQTVLDAIRSGAWKPPRGLKSREHASDPADIYIVHKPKTYLNITLEDMKIKVWHSRSRRGLGWTSHEIKITPMIGVTFSTPVSIDQAIDRLWRIKGFFDQLALCDLSIKRVSFSKFKKGWPSADVYLSNEIEDGKKRRREVHPTNVPYSRWRERNQFSKIMESWLAVSDQRHFFRAAIRLSLLRLEKEIDASLITLLMAGIESLPELGGKSGVSSTTISKMADAAHAVDASIDLDAIRGLLGAFQRTSPRQRLTNLANGLFPKSEDISTFVSIALQLRNKFAHGTKLTDGEQSIAGDVARTLVYLCVTYDLHTTGFPIDRKASDERNLLALTSMNWAWQGYKTRNIRG</sequence>